<keyword evidence="3" id="KW-0862">Zinc</keyword>
<evidence type="ECO:0000256" key="3">
    <source>
        <dbReference type="ARBA" id="ARBA00022833"/>
    </source>
</evidence>
<evidence type="ECO:0000259" key="6">
    <source>
        <dbReference type="PROSITE" id="PS50950"/>
    </source>
</evidence>
<dbReference type="Proteomes" id="UP001159405">
    <property type="component" value="Unassembled WGS sequence"/>
</dbReference>
<reference evidence="7 8" key="1">
    <citation type="submission" date="2022-05" db="EMBL/GenBank/DDBJ databases">
        <authorList>
            <consortium name="Genoscope - CEA"/>
            <person name="William W."/>
        </authorList>
    </citation>
    <scope>NUCLEOTIDE SEQUENCE [LARGE SCALE GENOMIC DNA]</scope>
</reference>
<evidence type="ECO:0000313" key="8">
    <source>
        <dbReference type="Proteomes" id="UP001159405"/>
    </source>
</evidence>
<keyword evidence="1" id="KW-0479">Metal-binding</keyword>
<name>A0ABN8NP19_9CNID</name>
<evidence type="ECO:0000256" key="2">
    <source>
        <dbReference type="ARBA" id="ARBA00022771"/>
    </source>
</evidence>
<feature type="domain" description="THAP-type" evidence="6">
    <location>
        <begin position="1"/>
        <end position="79"/>
    </location>
</feature>
<keyword evidence="8" id="KW-1185">Reference proteome</keyword>
<evidence type="ECO:0000256" key="5">
    <source>
        <dbReference type="PROSITE-ProRule" id="PRU00309"/>
    </source>
</evidence>
<feature type="non-terminal residue" evidence="7">
    <location>
        <position position="1"/>
    </location>
</feature>
<organism evidence="7 8">
    <name type="scientific">Porites lobata</name>
    <dbReference type="NCBI Taxonomy" id="104759"/>
    <lineage>
        <taxon>Eukaryota</taxon>
        <taxon>Metazoa</taxon>
        <taxon>Cnidaria</taxon>
        <taxon>Anthozoa</taxon>
        <taxon>Hexacorallia</taxon>
        <taxon>Scleractinia</taxon>
        <taxon>Fungiina</taxon>
        <taxon>Poritidae</taxon>
        <taxon>Porites</taxon>
    </lineage>
</organism>
<accession>A0ABN8NP19</accession>
<gene>
    <name evidence="7" type="ORF">PLOB_00021439</name>
</gene>
<dbReference type="InterPro" id="IPR006612">
    <property type="entry name" value="THAP_Znf"/>
</dbReference>
<dbReference type="PROSITE" id="PS50950">
    <property type="entry name" value="ZF_THAP"/>
    <property type="match status" value="1"/>
</dbReference>
<proteinExistence type="predicted"/>
<evidence type="ECO:0000256" key="1">
    <source>
        <dbReference type="ARBA" id="ARBA00022723"/>
    </source>
</evidence>
<dbReference type="Pfam" id="PF05485">
    <property type="entry name" value="THAP"/>
    <property type="match status" value="1"/>
</dbReference>
<evidence type="ECO:0000313" key="7">
    <source>
        <dbReference type="EMBL" id="CAH3112687.1"/>
    </source>
</evidence>
<dbReference type="PANTHER" id="PTHR46600:SF11">
    <property type="entry name" value="THAP DOMAIN-CONTAINING PROTEIN 10"/>
    <property type="match status" value="1"/>
</dbReference>
<comment type="caution">
    <text evidence="7">The sequence shown here is derived from an EMBL/GenBank/DDBJ whole genome shotgun (WGS) entry which is preliminary data.</text>
</comment>
<dbReference type="SUPFAM" id="SSF57716">
    <property type="entry name" value="Glucocorticoid receptor-like (DNA-binding domain)"/>
    <property type="match status" value="1"/>
</dbReference>
<sequence>QDCGNVKNDELGISIHNSPDSSSVRLKWKRFVSIHRKDFNTVGKFAVCSEHFTRDCFTLAFPMKGMKRNLKKGMFPTIWKKSSQTLSKRSRRSVKNKKCDSMRSVHGDKVRCINYSMLCKVR</sequence>
<protein>
    <recommendedName>
        <fullName evidence="6">THAP-type domain-containing protein</fullName>
    </recommendedName>
</protein>
<dbReference type="InterPro" id="IPR026516">
    <property type="entry name" value="THAP1/10"/>
</dbReference>
<dbReference type="PANTHER" id="PTHR46600">
    <property type="entry name" value="THAP DOMAIN-CONTAINING"/>
    <property type="match status" value="1"/>
</dbReference>
<feature type="non-terminal residue" evidence="7">
    <location>
        <position position="122"/>
    </location>
</feature>
<keyword evidence="4 5" id="KW-0238">DNA-binding</keyword>
<evidence type="ECO:0000256" key="4">
    <source>
        <dbReference type="ARBA" id="ARBA00023125"/>
    </source>
</evidence>
<dbReference type="EMBL" id="CALNXK010000025">
    <property type="protein sequence ID" value="CAH3112687.1"/>
    <property type="molecule type" value="Genomic_DNA"/>
</dbReference>
<keyword evidence="2 5" id="KW-0863">Zinc-finger</keyword>